<dbReference type="CDD" id="cd00009">
    <property type="entry name" value="AAA"/>
    <property type="match status" value="1"/>
</dbReference>
<dbReference type="PANTHER" id="PTHR37291">
    <property type="entry name" value="5-METHYLCYTOSINE-SPECIFIC RESTRICTION ENZYME B"/>
    <property type="match status" value="1"/>
</dbReference>
<name>I3E5N4_BACMT</name>
<evidence type="ECO:0000256" key="1">
    <source>
        <dbReference type="SAM" id="MobiDB-lite"/>
    </source>
</evidence>
<dbReference type="InterPro" id="IPR011704">
    <property type="entry name" value="ATPase_dyneun-rel_AAA"/>
</dbReference>
<dbReference type="STRING" id="997296.PB1_02660"/>
<dbReference type="EMBL" id="AFEU01000001">
    <property type="protein sequence ID" value="EIJ81805.1"/>
    <property type="molecule type" value="Genomic_DNA"/>
</dbReference>
<sequence length="624" mass="71323">MPDNRDTHKAVQPTLEELFEEVENIDLRKQRNPSDTSIGIEEEQLDQGGLVELEEEEFGEIVPMSEEELDELVFYSIKTGNPATVESISNIDNPIEILQLNRFRDELEDGQIIFIVFGGDKGRPEVTWETGLIGIGHVARGPYDIGYEGRNFKLQINVDILLENNIKKEDLVPYITTYNLPGISPMTKGEPNQALSAIYGQQAVGLVRAILDTYPDLEEELTAIFGERFMANVKGEIPYLIEQRLSFEDRQRQEEEEEEQILTPTIYSSIYDPDVDRIKGSLEMEISPIEHFRNFINIGKNIILTGPPGTGKTTIAERAAEEGVRTNYIDGYILSTATDDWSTFDTIGGYMPDPNDSGKLKFHEGLVLKSIEQNKWLIIDELNRADIDKAFGQLFTVLSGKDVELPFKSNNQTIKIKHHNKENSYYDSSTSTYYIGQNWRVIGTMNTFDKNSLFALSYAFMRRFAFIEIPIPNLSYYSRLINSNADLSQGNKDFVYKLVEVTPKPLGPAIIIELMEYLKITNNSGRIEAICGTVIPQYEGLDHKEIHDFYQQIGLFLSMQEREMLKRFIYDFFDLPSNFFRNADRRLMLNDPDESVEEDDSELDSELDDEESEESDTDDTTTEL</sequence>
<dbReference type="SMART" id="SM00382">
    <property type="entry name" value="AAA"/>
    <property type="match status" value="1"/>
</dbReference>
<organism evidence="3 4">
    <name type="scientific">Bacillus methanolicus PB1</name>
    <dbReference type="NCBI Taxonomy" id="997296"/>
    <lineage>
        <taxon>Bacteria</taxon>
        <taxon>Bacillati</taxon>
        <taxon>Bacillota</taxon>
        <taxon>Bacilli</taxon>
        <taxon>Bacillales</taxon>
        <taxon>Bacillaceae</taxon>
        <taxon>Bacillus</taxon>
    </lineage>
</organism>
<dbReference type="AlphaFoldDB" id="I3E5N4"/>
<accession>I3E5N4</accession>
<dbReference type="PANTHER" id="PTHR37291:SF1">
    <property type="entry name" value="TYPE IV METHYL-DIRECTED RESTRICTION ENZYME ECOKMCRB SUBUNIT"/>
    <property type="match status" value="1"/>
</dbReference>
<dbReference type="OrthoDB" id="9781481at2"/>
<dbReference type="RefSeq" id="WP_003350555.1">
    <property type="nucleotide sequence ID" value="NZ_AFEU01000001.1"/>
</dbReference>
<protein>
    <submittedName>
        <fullName evidence="3">ATPase associated with various cellular activities AAA_5</fullName>
    </submittedName>
</protein>
<evidence type="ECO:0000313" key="4">
    <source>
        <dbReference type="Proteomes" id="UP000010523"/>
    </source>
</evidence>
<evidence type="ECO:0000313" key="3">
    <source>
        <dbReference type="EMBL" id="EIJ81805.1"/>
    </source>
</evidence>
<feature type="domain" description="AAA+ ATPase" evidence="2">
    <location>
        <begin position="298"/>
        <end position="475"/>
    </location>
</feature>
<dbReference type="InterPro" id="IPR003593">
    <property type="entry name" value="AAA+_ATPase"/>
</dbReference>
<dbReference type="GO" id="GO:0016887">
    <property type="term" value="F:ATP hydrolysis activity"/>
    <property type="evidence" value="ECO:0007669"/>
    <property type="project" value="InterPro"/>
</dbReference>
<comment type="caution">
    <text evidence="3">The sequence shown here is derived from an EMBL/GenBank/DDBJ whole genome shotgun (WGS) entry which is preliminary data.</text>
</comment>
<dbReference type="GO" id="GO:0005524">
    <property type="term" value="F:ATP binding"/>
    <property type="evidence" value="ECO:0007669"/>
    <property type="project" value="InterPro"/>
</dbReference>
<dbReference type="PATRIC" id="fig|997296.3.peg.592"/>
<dbReference type="SUPFAM" id="SSF52540">
    <property type="entry name" value="P-loop containing nucleoside triphosphate hydrolases"/>
    <property type="match status" value="1"/>
</dbReference>
<keyword evidence="4" id="KW-1185">Reference proteome</keyword>
<feature type="compositionally biased region" description="Acidic residues" evidence="1">
    <location>
        <begin position="591"/>
        <end position="624"/>
    </location>
</feature>
<evidence type="ECO:0000259" key="2">
    <source>
        <dbReference type="SMART" id="SM00382"/>
    </source>
</evidence>
<proteinExistence type="predicted"/>
<reference evidence="3 4" key="1">
    <citation type="journal article" date="2012" name="Appl. Environ. Microbiol.">
        <title>Genome Sequence of Thermotolerant Bacillus methanolicus: Features and Regulation Related to Methylotrophy and Production of L-Lysine and L-Glutamate from Methanol.</title>
        <authorList>
            <person name="Heggeset T.M."/>
            <person name="Krog A."/>
            <person name="Balzer S."/>
            <person name="Wentzel A."/>
            <person name="Ellingsen T.E."/>
            <person name="Brautaset T."/>
        </authorList>
    </citation>
    <scope>NUCLEOTIDE SEQUENCE [LARGE SCALE GENOMIC DNA]</scope>
    <source>
        <strain evidence="3 4">PB1</strain>
    </source>
</reference>
<gene>
    <name evidence="3" type="ORF">PB1_02660</name>
</gene>
<dbReference type="Pfam" id="PF07728">
    <property type="entry name" value="AAA_5"/>
    <property type="match status" value="1"/>
</dbReference>
<dbReference type="Gene3D" id="3.40.50.300">
    <property type="entry name" value="P-loop containing nucleotide triphosphate hydrolases"/>
    <property type="match status" value="1"/>
</dbReference>
<dbReference type="Proteomes" id="UP000010523">
    <property type="component" value="Unassembled WGS sequence"/>
</dbReference>
<feature type="region of interest" description="Disordered" evidence="1">
    <location>
        <begin position="590"/>
        <end position="624"/>
    </location>
</feature>
<dbReference type="eggNOG" id="COG0714">
    <property type="taxonomic scope" value="Bacteria"/>
</dbReference>
<dbReference type="InterPro" id="IPR027417">
    <property type="entry name" value="P-loop_NTPase"/>
</dbReference>
<dbReference type="InterPro" id="IPR052934">
    <property type="entry name" value="Methyl-DNA_Rec/Restrict_Enz"/>
</dbReference>